<dbReference type="Gene3D" id="3.50.50.60">
    <property type="entry name" value="FAD/NAD(P)-binding domain"/>
    <property type="match status" value="1"/>
</dbReference>
<dbReference type="PANTHER" id="PTHR23357">
    <property type="entry name" value="RENALASE"/>
    <property type="match status" value="1"/>
</dbReference>
<dbReference type="InterPro" id="IPR036188">
    <property type="entry name" value="FAD/NAD-bd_sf"/>
</dbReference>
<dbReference type="Pfam" id="PF13450">
    <property type="entry name" value="NAD_binding_8"/>
    <property type="match status" value="1"/>
</dbReference>
<dbReference type="PANTHER" id="PTHR23357:SF1">
    <property type="entry name" value="RENALASE"/>
    <property type="match status" value="1"/>
</dbReference>
<dbReference type="SUPFAM" id="SSF51905">
    <property type="entry name" value="FAD/NAD(P)-binding domain"/>
    <property type="match status" value="1"/>
</dbReference>
<dbReference type="EMBL" id="CAMXCT030001378">
    <property type="protein sequence ID" value="CAL4776817.1"/>
    <property type="molecule type" value="Genomic_DNA"/>
</dbReference>
<evidence type="ECO:0000313" key="3">
    <source>
        <dbReference type="EMBL" id="CAL1142880.1"/>
    </source>
</evidence>
<feature type="region of interest" description="Disordered" evidence="1">
    <location>
        <begin position="34"/>
        <end position="70"/>
    </location>
</feature>
<dbReference type="InterPro" id="IPR040174">
    <property type="entry name" value="RNLS"/>
</dbReference>
<protein>
    <submittedName>
        <fullName evidence="4">Amine oxidase domain-containing protein</fullName>
    </submittedName>
</protein>
<dbReference type="AlphaFoldDB" id="A0A9P1CDC6"/>
<evidence type="ECO:0000256" key="1">
    <source>
        <dbReference type="SAM" id="MobiDB-lite"/>
    </source>
</evidence>
<dbReference type="OrthoDB" id="2161133at2759"/>
<accession>A0A9P1CDC6</accession>
<feature type="compositionally biased region" description="Gly residues" evidence="1">
    <location>
        <begin position="36"/>
        <end position="57"/>
    </location>
</feature>
<dbReference type="GO" id="GO:0005576">
    <property type="term" value="C:extracellular region"/>
    <property type="evidence" value="ECO:0007669"/>
    <property type="project" value="TreeGrafter"/>
</dbReference>
<evidence type="ECO:0000313" key="2">
    <source>
        <dbReference type="EMBL" id="CAI3989505.1"/>
    </source>
</evidence>
<name>A0A9P1CDC6_9DINO</name>
<comment type="caution">
    <text evidence="2">The sequence shown here is derived from an EMBL/GenBank/DDBJ whole genome shotgun (WGS) entry which is preliminary data.</text>
</comment>
<organism evidence="2">
    <name type="scientific">Cladocopium goreaui</name>
    <dbReference type="NCBI Taxonomy" id="2562237"/>
    <lineage>
        <taxon>Eukaryota</taxon>
        <taxon>Sar</taxon>
        <taxon>Alveolata</taxon>
        <taxon>Dinophyceae</taxon>
        <taxon>Suessiales</taxon>
        <taxon>Symbiodiniaceae</taxon>
        <taxon>Cladocopium</taxon>
    </lineage>
</organism>
<gene>
    <name evidence="2" type="ORF">C1SCF055_LOCUS16576</name>
</gene>
<reference evidence="3" key="2">
    <citation type="submission" date="2024-04" db="EMBL/GenBank/DDBJ databases">
        <authorList>
            <person name="Chen Y."/>
            <person name="Shah S."/>
            <person name="Dougan E. K."/>
            <person name="Thang M."/>
            <person name="Chan C."/>
        </authorList>
    </citation>
    <scope>NUCLEOTIDE SEQUENCE [LARGE SCALE GENOMIC DNA]</scope>
</reference>
<proteinExistence type="predicted"/>
<dbReference type="EMBL" id="CAMXCT010001378">
    <property type="protein sequence ID" value="CAI3989505.1"/>
    <property type="molecule type" value="Genomic_DNA"/>
</dbReference>
<evidence type="ECO:0000313" key="4">
    <source>
        <dbReference type="EMBL" id="CAL4776817.1"/>
    </source>
</evidence>
<keyword evidence="5" id="KW-1185">Reference proteome</keyword>
<dbReference type="Proteomes" id="UP001152797">
    <property type="component" value="Unassembled WGS sequence"/>
</dbReference>
<dbReference type="EMBL" id="CAMXCT020001378">
    <property type="protein sequence ID" value="CAL1142880.1"/>
    <property type="molecule type" value="Genomic_DNA"/>
</dbReference>
<dbReference type="GO" id="GO:0016651">
    <property type="term" value="F:oxidoreductase activity, acting on NAD(P)H"/>
    <property type="evidence" value="ECO:0007669"/>
    <property type="project" value="InterPro"/>
</dbReference>
<dbReference type="Gene3D" id="3.90.660.10">
    <property type="match status" value="1"/>
</dbReference>
<evidence type="ECO:0000313" key="5">
    <source>
        <dbReference type="Proteomes" id="UP001152797"/>
    </source>
</evidence>
<reference evidence="2" key="1">
    <citation type="submission" date="2022-10" db="EMBL/GenBank/DDBJ databases">
        <authorList>
            <person name="Chen Y."/>
            <person name="Dougan E. K."/>
            <person name="Chan C."/>
            <person name="Rhodes N."/>
            <person name="Thang M."/>
        </authorList>
    </citation>
    <scope>NUCLEOTIDE SEQUENCE</scope>
</reference>
<sequence length="467" mass="51016">MQLFPRCSLDPCPARWSLCGCKVQPRQRWSMYSAGKGYGSKGSSKGGSGKSKGGSKGPKGSKGSKGSDGADESDILVIGAGCTGALVAALLPLEAQRRGVPKPRVSVWEWGRGPAGRMTSFWSERDGARVVADVGAQVISLQDPSRLPPWMQDEVMVAENLSDTSERRKDWYHFYAVGGLPSLQRASLTQADVMELHFNRRVMNLRYEGRWWASYSERGTPRSAQWQDFGLLIFAGTAQDALNLSGLRDNLAPQQLQAMRGVRYDHRLALALIFRAHLASRLEKLCQGRAELVVEDSPIHLIARQDVKGRSHDNAVALVLHSTPAFAASNLQVAKQYNRPPKEPGKAALISSLAELLQMKVPELEKEVLDSKVVHWRQCQVQKPLQDLGSAMLVDPMLILAGDYLAQDAAGSFQGCLDSAEAAATMACDLLYGPSEKPAVRRWGKQQATKEEADGPAVSGKRWRAKG</sequence>
<feature type="region of interest" description="Disordered" evidence="1">
    <location>
        <begin position="441"/>
        <end position="467"/>
    </location>
</feature>